<organism evidence="3 4">
    <name type="scientific">Sulfitobacter pontiacus</name>
    <dbReference type="NCBI Taxonomy" id="60137"/>
    <lineage>
        <taxon>Bacteria</taxon>
        <taxon>Pseudomonadati</taxon>
        <taxon>Pseudomonadota</taxon>
        <taxon>Alphaproteobacteria</taxon>
        <taxon>Rhodobacterales</taxon>
        <taxon>Roseobacteraceae</taxon>
        <taxon>Sulfitobacter</taxon>
    </lineage>
</organism>
<feature type="transmembrane region" description="Helical" evidence="2">
    <location>
        <begin position="63"/>
        <end position="81"/>
    </location>
</feature>
<name>A0A1H2VTJ5_9RHOB</name>
<dbReference type="AlphaFoldDB" id="A0A1H2VTJ5"/>
<gene>
    <name evidence="3" type="ORF">SAMN04488041_10343</name>
</gene>
<dbReference type="Proteomes" id="UP000183076">
    <property type="component" value="Unassembled WGS sequence"/>
</dbReference>
<dbReference type="RefSeq" id="WP_005851883.1">
    <property type="nucleotide sequence ID" value="NZ_CP081116.1"/>
</dbReference>
<sequence>MNTTLTEKTADGSYVDWPAIFAGTVVAVAIGLLLTTFGAALGLSSITLDGTDNSSTLELVLTALWMVITLVASYLAGGYIAGRMRRRVESATDDEVTARDGINGLVVWGLGSVITAVMLSSALSFAANTAGNVAAGAGKAAGTVVEAAGSAVGGAASGLADAAGAAIPDEAKNDPTDYLSNQLLRPNQVDPLTADPEQLAEQTASIVANIYRTGEVSEEDRTYLAGAVAARTDLTQAQAKERVDQIVTQAQEARQEVEDAVAAAKAEAEQAAAEAKEAAVEAAQTARNAGILTAFVLAAASLIAGVASVAGSVHGGRHRDQGRLFAGLTYRG</sequence>
<feature type="transmembrane region" description="Helical" evidence="2">
    <location>
        <begin position="291"/>
        <end position="313"/>
    </location>
</feature>
<dbReference type="STRING" id="60137.SAMN04488041_10343"/>
<dbReference type="GeneID" id="94021162"/>
<proteinExistence type="predicted"/>
<keyword evidence="2" id="KW-1133">Transmembrane helix</keyword>
<reference evidence="4" key="1">
    <citation type="submission" date="2016-10" db="EMBL/GenBank/DDBJ databases">
        <authorList>
            <person name="Varghese N."/>
            <person name="Submissions S."/>
        </authorList>
    </citation>
    <scope>NUCLEOTIDE SEQUENCE [LARGE SCALE GENOMIC DNA]</scope>
    <source>
        <strain evidence="4">DSM 10014</strain>
    </source>
</reference>
<dbReference type="EMBL" id="FNNB01000003">
    <property type="protein sequence ID" value="SDW71284.1"/>
    <property type="molecule type" value="Genomic_DNA"/>
</dbReference>
<feature type="coiled-coil region" evidence="1">
    <location>
        <begin position="236"/>
        <end position="288"/>
    </location>
</feature>
<protein>
    <recommendedName>
        <fullName evidence="5">Mll5186 protein</fullName>
    </recommendedName>
</protein>
<evidence type="ECO:0000256" key="1">
    <source>
        <dbReference type="SAM" id="Coils"/>
    </source>
</evidence>
<keyword evidence="2" id="KW-0812">Transmembrane</keyword>
<evidence type="ECO:0000313" key="3">
    <source>
        <dbReference type="EMBL" id="SDW71284.1"/>
    </source>
</evidence>
<accession>A0A1H2VTJ5</accession>
<feature type="transmembrane region" description="Helical" evidence="2">
    <location>
        <begin position="102"/>
        <end position="123"/>
    </location>
</feature>
<evidence type="ECO:0000313" key="4">
    <source>
        <dbReference type="Proteomes" id="UP000183076"/>
    </source>
</evidence>
<keyword evidence="1" id="KW-0175">Coiled coil</keyword>
<feature type="transmembrane region" description="Helical" evidence="2">
    <location>
        <begin position="20"/>
        <end position="43"/>
    </location>
</feature>
<keyword evidence="2" id="KW-0472">Membrane</keyword>
<evidence type="ECO:0000256" key="2">
    <source>
        <dbReference type="SAM" id="Phobius"/>
    </source>
</evidence>
<evidence type="ECO:0008006" key="5">
    <source>
        <dbReference type="Google" id="ProtNLM"/>
    </source>
</evidence>